<comment type="caution">
    <text evidence="1">The sequence shown here is derived from an EMBL/GenBank/DDBJ whole genome shotgun (WGS) entry which is preliminary data.</text>
</comment>
<evidence type="ECO:0000313" key="1">
    <source>
        <dbReference type="EMBL" id="OOM82325.1"/>
    </source>
</evidence>
<accession>A0A1S8TY36</accession>
<protein>
    <submittedName>
        <fullName evidence="1">Uncharacterized protein</fullName>
    </submittedName>
</protein>
<organism evidence="1 2">
    <name type="scientific">Clostridium puniceum</name>
    <dbReference type="NCBI Taxonomy" id="29367"/>
    <lineage>
        <taxon>Bacteria</taxon>
        <taxon>Bacillati</taxon>
        <taxon>Bacillota</taxon>
        <taxon>Clostridia</taxon>
        <taxon>Eubacteriales</taxon>
        <taxon>Clostridiaceae</taxon>
        <taxon>Clostridium</taxon>
    </lineage>
</organism>
<gene>
    <name evidence="1" type="ORF">CLPUN_03260</name>
</gene>
<sequence>MSKWGSCDFKQLTKLSDNIKTLNDGINDTIRM</sequence>
<dbReference type="STRING" id="29367.CLPUN_03260"/>
<evidence type="ECO:0000313" key="2">
    <source>
        <dbReference type="Proteomes" id="UP000190890"/>
    </source>
</evidence>
<reference evidence="1 2" key="1">
    <citation type="submission" date="2016-05" db="EMBL/GenBank/DDBJ databases">
        <title>Microbial solvent formation.</title>
        <authorList>
            <person name="Poehlein A."/>
            <person name="Montoya Solano J.D."/>
            <person name="Flitsch S."/>
            <person name="Krabben P."/>
            <person name="Duerre P."/>
            <person name="Daniel R."/>
        </authorList>
    </citation>
    <scope>NUCLEOTIDE SEQUENCE [LARGE SCALE GENOMIC DNA]</scope>
    <source>
        <strain evidence="1 2">DSM 2619</strain>
    </source>
</reference>
<keyword evidence="2" id="KW-1185">Reference proteome</keyword>
<dbReference type="EMBL" id="LZZM01000020">
    <property type="protein sequence ID" value="OOM82325.1"/>
    <property type="molecule type" value="Genomic_DNA"/>
</dbReference>
<name>A0A1S8TY36_9CLOT</name>
<proteinExistence type="predicted"/>
<dbReference type="AlphaFoldDB" id="A0A1S8TY36"/>
<dbReference type="Proteomes" id="UP000190890">
    <property type="component" value="Unassembled WGS sequence"/>
</dbReference>